<sequence>MKNETISVDDIECPWCGKKFDGENATNYDTSCNYVKCPECGKGICVMQSIEYTCYRQAD</sequence>
<dbReference type="RefSeq" id="WP_156832135.1">
    <property type="nucleotide sequence ID" value="NZ_CACRUH010000014.1"/>
</dbReference>
<organism evidence="1">
    <name type="scientific">Hungatella hathewayi</name>
    <dbReference type="NCBI Taxonomy" id="154046"/>
    <lineage>
        <taxon>Bacteria</taxon>
        <taxon>Bacillati</taxon>
        <taxon>Bacillota</taxon>
        <taxon>Clostridia</taxon>
        <taxon>Lachnospirales</taxon>
        <taxon>Lachnospiraceae</taxon>
        <taxon>Hungatella</taxon>
    </lineage>
</organism>
<name>A0A6N2Y8Z5_9FIRM</name>
<proteinExistence type="predicted"/>
<gene>
    <name evidence="1" type="ORF">CHLFYP18_05179</name>
    <name evidence="2" type="ORF">CHLFYP18_05749</name>
</gene>
<dbReference type="AlphaFoldDB" id="A0A6N2Y8Z5"/>
<evidence type="ECO:0000313" key="1">
    <source>
        <dbReference type="EMBL" id="VYT63244.1"/>
    </source>
</evidence>
<accession>A0A6N2Y8Z5</accession>
<dbReference type="EMBL" id="CACRUH010000005">
    <property type="protein sequence ID" value="VYT63244.1"/>
    <property type="molecule type" value="Genomic_DNA"/>
</dbReference>
<reference evidence="1" key="1">
    <citation type="submission" date="2019-11" db="EMBL/GenBank/DDBJ databases">
        <authorList>
            <person name="Feng L."/>
        </authorList>
    </citation>
    <scope>NUCLEOTIDE SEQUENCE</scope>
    <source>
        <strain evidence="1">ChathewayiLFYP18</strain>
    </source>
</reference>
<evidence type="ECO:0000313" key="2">
    <source>
        <dbReference type="EMBL" id="VYT85878.1"/>
    </source>
</evidence>
<protein>
    <submittedName>
        <fullName evidence="1">Uncharacterized protein</fullName>
    </submittedName>
</protein>
<dbReference type="EMBL" id="CACRUH010000014">
    <property type="protein sequence ID" value="VYT85878.1"/>
    <property type="molecule type" value="Genomic_DNA"/>
</dbReference>